<comment type="subunit">
    <text evidence="8">Homodimer.</text>
</comment>
<dbReference type="RefSeq" id="WP_157058803.1">
    <property type="nucleotide sequence ID" value="NZ_CP006867.1"/>
</dbReference>
<dbReference type="GO" id="GO:0005524">
    <property type="term" value="F:ATP binding"/>
    <property type="evidence" value="ECO:0007669"/>
    <property type="project" value="UniProtKB-UniRule"/>
</dbReference>
<dbReference type="InterPro" id="IPR000808">
    <property type="entry name" value="Mrp-like_CS"/>
</dbReference>
<comment type="function">
    <text evidence="6 8">Binds and transfers iron-sulfur (Fe-S) clusters to target apoproteins. Can hydrolyze ATP.</text>
</comment>
<dbReference type="PANTHER" id="PTHR42961:SF2">
    <property type="entry name" value="IRON-SULFUR PROTEIN NUBPL"/>
    <property type="match status" value="1"/>
</dbReference>
<dbReference type="OrthoDB" id="8297at2157"/>
<evidence type="ECO:0000256" key="8">
    <source>
        <dbReference type="HAMAP-Rule" id="MF_02040"/>
    </source>
</evidence>
<dbReference type="GO" id="GO:0046872">
    <property type="term" value="F:metal ion binding"/>
    <property type="evidence" value="ECO:0007669"/>
    <property type="project" value="UniProtKB-KW"/>
</dbReference>
<evidence type="ECO:0000256" key="6">
    <source>
        <dbReference type="ARBA" id="ARBA00058094"/>
    </source>
</evidence>
<keyword evidence="2 8" id="KW-0547">Nucleotide-binding</keyword>
<accession>A0A0U3F3C5</accession>
<dbReference type="PROSITE" id="PS01215">
    <property type="entry name" value="MRP"/>
    <property type="match status" value="1"/>
</dbReference>
<evidence type="ECO:0000256" key="1">
    <source>
        <dbReference type="ARBA" id="ARBA00022723"/>
    </source>
</evidence>
<keyword evidence="1 8" id="KW-0479">Metal-binding</keyword>
<evidence type="ECO:0000313" key="9">
    <source>
        <dbReference type="EMBL" id="ALU12037.1"/>
    </source>
</evidence>
<keyword evidence="4 8" id="KW-0408">Iron</keyword>
<evidence type="ECO:0000313" key="10">
    <source>
        <dbReference type="Proteomes" id="UP000060778"/>
    </source>
</evidence>
<dbReference type="GO" id="GO:0140663">
    <property type="term" value="F:ATP-dependent FeS chaperone activity"/>
    <property type="evidence" value="ECO:0007669"/>
    <property type="project" value="InterPro"/>
</dbReference>
<gene>
    <name evidence="9" type="ORF">EYM_07410</name>
</gene>
<dbReference type="GO" id="GO:0016226">
    <property type="term" value="P:iron-sulfur cluster assembly"/>
    <property type="evidence" value="ECO:0007669"/>
    <property type="project" value="InterPro"/>
</dbReference>
<dbReference type="InterPro" id="IPR044304">
    <property type="entry name" value="NUBPL-like"/>
</dbReference>
<evidence type="ECO:0000256" key="7">
    <source>
        <dbReference type="ARBA" id="ARBA00074706"/>
    </source>
</evidence>
<protein>
    <recommendedName>
        <fullName evidence="7 8">Iron-sulfur cluster carrier protein</fullName>
    </recommendedName>
</protein>
<reference evidence="9 10" key="1">
    <citation type="submission" date="2013-11" db="EMBL/GenBank/DDBJ databases">
        <title>Comparative genomics of Ignicoccus.</title>
        <authorList>
            <person name="Podar M."/>
        </authorList>
    </citation>
    <scope>NUCLEOTIDE SEQUENCE [LARGE SCALE GENOMIC DNA]</scope>
    <source>
        <strain evidence="9 10">DSM 13165</strain>
    </source>
</reference>
<dbReference type="FunFam" id="3.40.50.300:FF:001119">
    <property type="entry name" value="Iron-sulfur cluster carrier protein"/>
    <property type="match status" value="1"/>
</dbReference>
<comment type="similarity">
    <text evidence="8">Belongs to the Mrp/NBP35 ATP-binding proteins family.</text>
</comment>
<dbReference type="EMBL" id="CP006867">
    <property type="protein sequence ID" value="ALU12037.1"/>
    <property type="molecule type" value="Genomic_DNA"/>
</dbReference>
<feature type="binding site" evidence="8">
    <location>
        <begin position="35"/>
        <end position="42"/>
    </location>
    <ligand>
        <name>ATP</name>
        <dbReference type="ChEBI" id="CHEBI:30616"/>
    </ligand>
</feature>
<dbReference type="InterPro" id="IPR033756">
    <property type="entry name" value="YlxH/NBP35"/>
</dbReference>
<sequence length="291" mass="31309">MATQKKLPFRPIKEIEESIRKRLSGVKHKVAVMSGKGGVGKSFVTANLAFALAFKGYKVGILDADFYGPSIPKMTGTEGHRVFATDRGIIPVVGPLGVKIVSVDFMLPDDTTPVIWRGPMLSNAMLELLENVDWGELDYLLIDLPPGTGDAPLTVAQMIPDITGAVIVTIPSEVSQKVVMKSINFAKKLKLPILGIIENMAGFTCPCDGKTYPIFGSGGGKKIAEEAGVPFLGSVPLDPRISECNDKGVPFFVEYPETPAAKAFLSIAEKIVEEIKKIDQSKSREETSKGS</sequence>
<name>A0A0U3F3C5_9CREN</name>
<keyword evidence="3 8" id="KW-0067">ATP-binding</keyword>
<evidence type="ECO:0000256" key="4">
    <source>
        <dbReference type="ARBA" id="ARBA00023004"/>
    </source>
</evidence>
<dbReference type="GeneID" id="30680853"/>
<dbReference type="InterPro" id="IPR019591">
    <property type="entry name" value="Mrp/NBP35_ATP-bd"/>
</dbReference>
<dbReference type="PANTHER" id="PTHR42961">
    <property type="entry name" value="IRON-SULFUR PROTEIN NUBPL"/>
    <property type="match status" value="1"/>
</dbReference>
<dbReference type="Proteomes" id="UP000060778">
    <property type="component" value="Chromosome"/>
</dbReference>
<dbReference type="Gene3D" id="3.40.50.300">
    <property type="entry name" value="P-loop containing nucleotide triphosphate hydrolases"/>
    <property type="match status" value="1"/>
</dbReference>
<organism evidence="9 10">
    <name type="scientific">Ignicoccus islandicus DSM 13165</name>
    <dbReference type="NCBI Taxonomy" id="940295"/>
    <lineage>
        <taxon>Archaea</taxon>
        <taxon>Thermoproteota</taxon>
        <taxon>Thermoprotei</taxon>
        <taxon>Desulfurococcales</taxon>
        <taxon>Desulfurococcaceae</taxon>
        <taxon>Ignicoccus</taxon>
    </lineage>
</organism>
<dbReference type="HAMAP" id="MF_02040">
    <property type="entry name" value="Mrp_NBP35"/>
    <property type="match status" value="1"/>
</dbReference>
<dbReference type="SUPFAM" id="SSF52540">
    <property type="entry name" value="P-loop containing nucleoside triphosphate hydrolases"/>
    <property type="match status" value="1"/>
</dbReference>
<dbReference type="InterPro" id="IPR027417">
    <property type="entry name" value="P-loop_NTPase"/>
</dbReference>
<dbReference type="GO" id="GO:0051539">
    <property type="term" value="F:4 iron, 4 sulfur cluster binding"/>
    <property type="evidence" value="ECO:0007669"/>
    <property type="project" value="TreeGrafter"/>
</dbReference>
<dbReference type="CDD" id="cd02037">
    <property type="entry name" value="Mrp_NBP35"/>
    <property type="match status" value="1"/>
</dbReference>
<dbReference type="STRING" id="940295.EYM_07410"/>
<keyword evidence="5 8" id="KW-0411">Iron-sulfur</keyword>
<dbReference type="AlphaFoldDB" id="A0A0U3F3C5"/>
<dbReference type="GO" id="GO:0016887">
    <property type="term" value="F:ATP hydrolysis activity"/>
    <property type="evidence" value="ECO:0007669"/>
    <property type="project" value="UniProtKB-UniRule"/>
</dbReference>
<dbReference type="PATRIC" id="fig|940295.4.peg.1440"/>
<evidence type="ECO:0000256" key="2">
    <source>
        <dbReference type="ARBA" id="ARBA00022741"/>
    </source>
</evidence>
<dbReference type="KEGG" id="iis:EYM_07410"/>
<dbReference type="Pfam" id="PF10609">
    <property type="entry name" value="ParA"/>
    <property type="match status" value="1"/>
</dbReference>
<proteinExistence type="inferred from homology"/>
<evidence type="ECO:0000256" key="3">
    <source>
        <dbReference type="ARBA" id="ARBA00022840"/>
    </source>
</evidence>
<evidence type="ECO:0000256" key="5">
    <source>
        <dbReference type="ARBA" id="ARBA00023014"/>
    </source>
</evidence>
<keyword evidence="10" id="KW-1185">Reference proteome</keyword>
<keyword evidence="8" id="KW-0378">Hydrolase</keyword>